<dbReference type="RefSeq" id="WP_106932105.1">
    <property type="nucleotide sequence ID" value="NZ_PYFT01000001.1"/>
</dbReference>
<gene>
    <name evidence="1" type="ORF">AHMF7605_21670</name>
</gene>
<dbReference type="EMBL" id="PYFT01000001">
    <property type="protein sequence ID" value="PSR55923.1"/>
    <property type="molecule type" value="Genomic_DNA"/>
</dbReference>
<accession>A0A2T2YK84</accession>
<dbReference type="OrthoDB" id="798498at2"/>
<evidence type="ECO:0000313" key="1">
    <source>
        <dbReference type="EMBL" id="PSR55923.1"/>
    </source>
</evidence>
<comment type="caution">
    <text evidence="1">The sequence shown here is derived from an EMBL/GenBank/DDBJ whole genome shotgun (WGS) entry which is preliminary data.</text>
</comment>
<sequence>MNVASFHQQSLDQRTTLIKKEGIFLASCHRLVCHSGLFYVRHIYAEVWYEGIGEKIFLIRGFTSLNGLEPYLKLIQLINIPMSLD</sequence>
<evidence type="ECO:0000313" key="2">
    <source>
        <dbReference type="Proteomes" id="UP000240357"/>
    </source>
</evidence>
<reference evidence="1 2" key="1">
    <citation type="submission" date="2018-03" db="EMBL/GenBank/DDBJ databases">
        <title>Adhaeribacter sp. HMF7605 Genome sequencing and assembly.</title>
        <authorList>
            <person name="Kang H."/>
            <person name="Kang J."/>
            <person name="Cha I."/>
            <person name="Kim H."/>
            <person name="Joh K."/>
        </authorList>
    </citation>
    <scope>NUCLEOTIDE SEQUENCE [LARGE SCALE GENOMIC DNA]</scope>
    <source>
        <strain evidence="1 2">HMF7605</strain>
    </source>
</reference>
<proteinExistence type="predicted"/>
<protein>
    <submittedName>
        <fullName evidence="1">Uncharacterized protein</fullName>
    </submittedName>
</protein>
<dbReference type="Proteomes" id="UP000240357">
    <property type="component" value="Unassembled WGS sequence"/>
</dbReference>
<name>A0A2T2YK84_9BACT</name>
<organism evidence="1 2">
    <name type="scientific">Adhaeribacter arboris</name>
    <dbReference type="NCBI Taxonomy" id="2072846"/>
    <lineage>
        <taxon>Bacteria</taxon>
        <taxon>Pseudomonadati</taxon>
        <taxon>Bacteroidota</taxon>
        <taxon>Cytophagia</taxon>
        <taxon>Cytophagales</taxon>
        <taxon>Hymenobacteraceae</taxon>
        <taxon>Adhaeribacter</taxon>
    </lineage>
</organism>
<dbReference type="AlphaFoldDB" id="A0A2T2YK84"/>
<keyword evidence="2" id="KW-1185">Reference proteome</keyword>